<keyword evidence="1" id="KW-0732">Signal</keyword>
<evidence type="ECO:0000256" key="1">
    <source>
        <dbReference type="SAM" id="SignalP"/>
    </source>
</evidence>
<name>R0MMA1_NOSB1</name>
<dbReference type="VEuPathDB" id="MicrosporidiaDB:NBO_48g0013"/>
<feature type="chain" id="PRO_5004355250" evidence="1">
    <location>
        <begin position="19"/>
        <end position="476"/>
    </location>
</feature>
<protein>
    <submittedName>
        <fullName evidence="2">Uncharacterized protein</fullName>
    </submittedName>
</protein>
<proteinExistence type="predicted"/>
<accession>R0MMA1</accession>
<dbReference type="AlphaFoldDB" id="R0MMA1"/>
<dbReference type="EMBL" id="KB908956">
    <property type="protein sequence ID" value="EOB13963.1"/>
    <property type="molecule type" value="Genomic_DNA"/>
</dbReference>
<organism evidence="2 3">
    <name type="scientific">Nosema bombycis (strain CQ1 / CVCC 102059)</name>
    <name type="common">Microsporidian parasite</name>
    <name type="synonym">Pebrine of silkworm</name>
    <dbReference type="NCBI Taxonomy" id="578461"/>
    <lineage>
        <taxon>Eukaryota</taxon>
        <taxon>Fungi</taxon>
        <taxon>Fungi incertae sedis</taxon>
        <taxon>Microsporidia</taxon>
        <taxon>Nosematidae</taxon>
        <taxon>Nosema</taxon>
    </lineage>
</organism>
<reference evidence="2 3" key="1">
    <citation type="journal article" date="2013" name="BMC Genomics">
        <title>Comparative genomics of parasitic silkworm microsporidia reveal an association between genome expansion and host adaptation.</title>
        <authorList>
            <person name="Pan G."/>
            <person name="Xu J."/>
            <person name="Li T."/>
            <person name="Xia Q."/>
            <person name="Liu S.L."/>
            <person name="Zhang G."/>
            <person name="Li S."/>
            <person name="Li C."/>
            <person name="Liu H."/>
            <person name="Yang L."/>
            <person name="Liu T."/>
            <person name="Zhang X."/>
            <person name="Wu Z."/>
            <person name="Fan W."/>
            <person name="Dang X."/>
            <person name="Xiang H."/>
            <person name="Tao M."/>
            <person name="Li Y."/>
            <person name="Hu J."/>
            <person name="Li Z."/>
            <person name="Lin L."/>
            <person name="Luo J."/>
            <person name="Geng L."/>
            <person name="Wang L."/>
            <person name="Long M."/>
            <person name="Wan Y."/>
            <person name="He N."/>
            <person name="Zhang Z."/>
            <person name="Lu C."/>
            <person name="Keeling P.J."/>
            <person name="Wang J."/>
            <person name="Xiang Z."/>
            <person name="Zhou Z."/>
        </authorList>
    </citation>
    <scope>NUCLEOTIDE SEQUENCE [LARGE SCALE GENOMIC DNA]</scope>
    <source>
        <strain evidence="3">CQ1 / CVCC 102059</strain>
    </source>
</reference>
<feature type="signal peptide" evidence="1">
    <location>
        <begin position="1"/>
        <end position="18"/>
    </location>
</feature>
<keyword evidence="3" id="KW-1185">Reference proteome</keyword>
<evidence type="ECO:0000313" key="3">
    <source>
        <dbReference type="Proteomes" id="UP000016927"/>
    </source>
</evidence>
<feature type="non-terminal residue" evidence="2">
    <location>
        <position position="476"/>
    </location>
</feature>
<sequence>MLIFKLFMSCAFLSRSESYESKSNTLSFCTNYEIHNFEYVQKNGEIIANDDNINICKRYYAESITNLEELKTVNTLEKSNFWIYTINYNKPQDKDIILVLSDEQKRPSMYVKISSCYGYESDHKFEFLKSLDDDTDQNKSNRKVLIYKELKTKFSNFEKLFVISDSNYDLMKSLLNVELMSINFEIKNKLLDPMIEIYEKIEKDEEINKVDNNSFENDEMIESEMKLFNEALDNLVSKVKNIIYSIKYIKVQKESLQVFICAIDFLRDLKVSIKDIFKLKMNIQAEEFIFLATRDDKIKSYLNLLKLHYNHIDIMLKICELEKDFCDNFPCPEKHKKGNDVCISEAIIFEIELKLIKNCIENPTVKNLIAFMHNSNFIELKIKDFKTSWSSFEDICKMLRNGTKKRCRSVFNYAIFEKKLNDFEENVLKFKNGLDKLVYDGSFITDLSLKSCIFYFLANNEDVLIYTRVEKVEKSN</sequence>
<gene>
    <name evidence="2" type="ORF">NBO_48g0013</name>
</gene>
<dbReference type="HOGENOM" id="CLU_616911_0_0_1"/>
<dbReference type="Proteomes" id="UP000016927">
    <property type="component" value="Unassembled WGS sequence"/>
</dbReference>
<evidence type="ECO:0000313" key="2">
    <source>
        <dbReference type="EMBL" id="EOB13963.1"/>
    </source>
</evidence>